<sequence length="275" mass="31396">MDFFYLFCLLLGGYIVFYILRQRFKISRGREKSQHSNVKSSELIDVRLVIIKNHKLLNWLYTIDQSFMIKVRFVLFLSVMIFIILLVVSSDVTVSTFVKVCLINFLIITIMPLILIPPIVSGEMKKIKNAVPFFIDLVAVCVQTGLTVESSIQFIADKFSQFNINMASLMDIVMKKSAIIGFEDAIHRLYLSVTIPEMKMFCSSLRQSVHYGTPLYENLMELSKDVRINMILESEEKIGKLSAKMSIPLILLIMFPITILIIAPGLLRILQNAGI</sequence>
<feature type="transmembrane region" description="Helical" evidence="6">
    <location>
        <begin position="73"/>
        <end position="90"/>
    </location>
</feature>
<evidence type="ECO:0000256" key="6">
    <source>
        <dbReference type="SAM" id="Phobius"/>
    </source>
</evidence>
<comment type="subcellular location">
    <subcellularLocation>
        <location evidence="1">Cell membrane</location>
        <topology evidence="1">Multi-pass membrane protein</topology>
    </subcellularLocation>
</comment>
<evidence type="ECO:0000259" key="7">
    <source>
        <dbReference type="Pfam" id="PF00482"/>
    </source>
</evidence>
<keyword evidence="2" id="KW-1003">Cell membrane</keyword>
<feature type="domain" description="Type II secretion system protein GspF" evidence="7">
    <location>
        <begin position="134"/>
        <end position="262"/>
    </location>
</feature>
<evidence type="ECO:0000256" key="1">
    <source>
        <dbReference type="ARBA" id="ARBA00004651"/>
    </source>
</evidence>
<dbReference type="EMBL" id="AALHOE010000203">
    <property type="protein sequence ID" value="ECZ7112612.1"/>
    <property type="molecule type" value="Genomic_DNA"/>
</dbReference>
<dbReference type="EMBL" id="AAGWTA010000005">
    <property type="protein sequence ID" value="EBS8256578.1"/>
    <property type="molecule type" value="Genomic_DNA"/>
</dbReference>
<dbReference type="PANTHER" id="PTHR35007">
    <property type="entry name" value="INTEGRAL MEMBRANE PROTEIN-RELATED"/>
    <property type="match status" value="1"/>
</dbReference>
<evidence type="ECO:0000256" key="5">
    <source>
        <dbReference type="ARBA" id="ARBA00023136"/>
    </source>
</evidence>
<proteinExistence type="predicted"/>
<dbReference type="RefSeq" id="WP_080096348.1">
    <property type="nucleotide sequence ID" value="NZ_MYLL01000060.1"/>
</dbReference>
<evidence type="ECO:0000313" key="9">
    <source>
        <dbReference type="EMBL" id="ECS8939681.1"/>
    </source>
</evidence>
<keyword evidence="5 6" id="KW-0472">Membrane</keyword>
<reference evidence="8" key="1">
    <citation type="submission" date="2018-07" db="EMBL/GenBank/DDBJ databases">
        <authorList>
            <consortium name="PulseNet: The National Subtyping Network for Foodborne Disease Surveillance"/>
            <person name="Tarr C.L."/>
            <person name="Trees E."/>
            <person name="Katz L.S."/>
            <person name="Carleton-Romer H.A."/>
            <person name="Stroika S."/>
            <person name="Kucerova Z."/>
            <person name="Roache K.F."/>
            <person name="Sabol A.L."/>
            <person name="Besser J."/>
            <person name="Gerner-Smidt P."/>
        </authorList>
    </citation>
    <scope>NUCLEOTIDE SEQUENCE</scope>
    <source>
        <strain evidence="8">PNUSAS016316</strain>
        <strain evidence="9">PNUSAS028293</strain>
        <strain evidence="10">PNUSAS104021</strain>
    </source>
</reference>
<feature type="transmembrane region" description="Helical" evidence="6">
    <location>
        <begin position="247"/>
        <end position="270"/>
    </location>
</feature>
<evidence type="ECO:0000256" key="4">
    <source>
        <dbReference type="ARBA" id="ARBA00022989"/>
    </source>
</evidence>
<keyword evidence="3 6" id="KW-0812">Transmembrane</keyword>
<accession>A0A5Y4Z0G7</accession>
<feature type="transmembrane region" description="Helical" evidence="6">
    <location>
        <begin position="96"/>
        <end position="116"/>
    </location>
</feature>
<comment type="caution">
    <text evidence="8">The sequence shown here is derived from an EMBL/GenBank/DDBJ whole genome shotgun (WGS) entry which is preliminary data.</text>
</comment>
<evidence type="ECO:0000313" key="10">
    <source>
        <dbReference type="EMBL" id="ECZ7112612.1"/>
    </source>
</evidence>
<dbReference type="GO" id="GO:0005886">
    <property type="term" value="C:plasma membrane"/>
    <property type="evidence" value="ECO:0007669"/>
    <property type="project" value="UniProtKB-SubCell"/>
</dbReference>
<protein>
    <submittedName>
        <fullName evidence="8">Type II secretion system F family protein</fullName>
    </submittedName>
</protein>
<dbReference type="AlphaFoldDB" id="A0A5Y4Z0G7"/>
<feature type="transmembrane region" description="Helical" evidence="6">
    <location>
        <begin position="6"/>
        <end position="24"/>
    </location>
</feature>
<dbReference type="InterPro" id="IPR018076">
    <property type="entry name" value="T2SS_GspF_dom"/>
</dbReference>
<dbReference type="PANTHER" id="PTHR35007:SF2">
    <property type="entry name" value="PILUS ASSEMBLE PROTEIN"/>
    <property type="match status" value="1"/>
</dbReference>
<keyword evidence="4 6" id="KW-1133">Transmembrane helix</keyword>
<organism evidence="8">
    <name type="scientific">Salmonella enterica</name>
    <name type="common">Salmonella choleraesuis</name>
    <dbReference type="NCBI Taxonomy" id="28901"/>
    <lineage>
        <taxon>Bacteria</taxon>
        <taxon>Pseudomonadati</taxon>
        <taxon>Pseudomonadota</taxon>
        <taxon>Gammaproteobacteria</taxon>
        <taxon>Enterobacterales</taxon>
        <taxon>Enterobacteriaceae</taxon>
        <taxon>Salmonella</taxon>
    </lineage>
</organism>
<gene>
    <name evidence="8" type="ORF">CEZ54_05475</name>
    <name evidence="9" type="ORF">CV292_10595</name>
    <name evidence="10" type="ORF">F8326_24065</name>
</gene>
<dbReference type="EMBL" id="AAKKTY010000004">
    <property type="protein sequence ID" value="ECS8939681.1"/>
    <property type="molecule type" value="Genomic_DNA"/>
</dbReference>
<dbReference type="Pfam" id="PF00482">
    <property type="entry name" value="T2SSF"/>
    <property type="match status" value="1"/>
</dbReference>
<evidence type="ECO:0000256" key="3">
    <source>
        <dbReference type="ARBA" id="ARBA00022692"/>
    </source>
</evidence>
<name>A0A5Y4Z0G7_SALER</name>
<evidence type="ECO:0000313" key="8">
    <source>
        <dbReference type="EMBL" id="EBS8256578.1"/>
    </source>
</evidence>
<evidence type="ECO:0000256" key="2">
    <source>
        <dbReference type="ARBA" id="ARBA00022475"/>
    </source>
</evidence>